<sequence>MNQEQKPGEEIVTRTTVIQFAPDYRPASIDLPVSLSFYRDPDDESAVGSSDLSVLLDALNSYRKAVKKWPDTSDKTVTLSTIRDIESLLLERTWERLSQVTGLLHAVRHGLNNPRRYEPLA</sequence>
<accession>A0ABS3JBY4</accession>
<gene>
    <name evidence="1" type="ORF">J2I46_02905</name>
</gene>
<reference evidence="1 2" key="1">
    <citation type="submission" date="2021-03" db="EMBL/GenBank/DDBJ databases">
        <title>Fibrella sp. HMF5405 genome sequencing and assembly.</title>
        <authorList>
            <person name="Kang H."/>
            <person name="Kim H."/>
            <person name="Bae S."/>
            <person name="Joh K."/>
        </authorList>
    </citation>
    <scope>NUCLEOTIDE SEQUENCE [LARGE SCALE GENOMIC DNA]</scope>
    <source>
        <strain evidence="1 2">HMF5405</strain>
    </source>
</reference>
<dbReference type="Proteomes" id="UP000664628">
    <property type="component" value="Unassembled WGS sequence"/>
</dbReference>
<dbReference type="EMBL" id="JAFMYW010000001">
    <property type="protein sequence ID" value="MBO0947513.1"/>
    <property type="molecule type" value="Genomic_DNA"/>
</dbReference>
<proteinExistence type="predicted"/>
<comment type="caution">
    <text evidence="1">The sequence shown here is derived from an EMBL/GenBank/DDBJ whole genome shotgun (WGS) entry which is preliminary data.</text>
</comment>
<protein>
    <submittedName>
        <fullName evidence="1">Uncharacterized protein</fullName>
    </submittedName>
</protein>
<dbReference type="RefSeq" id="WP_207327421.1">
    <property type="nucleotide sequence ID" value="NZ_JAFMYW010000001.1"/>
</dbReference>
<name>A0ABS3JBY4_9BACT</name>
<organism evidence="1 2">
    <name type="scientific">Fibrella forsythiae</name>
    <dbReference type="NCBI Taxonomy" id="2817061"/>
    <lineage>
        <taxon>Bacteria</taxon>
        <taxon>Pseudomonadati</taxon>
        <taxon>Bacteroidota</taxon>
        <taxon>Cytophagia</taxon>
        <taxon>Cytophagales</taxon>
        <taxon>Spirosomataceae</taxon>
        <taxon>Fibrella</taxon>
    </lineage>
</organism>
<evidence type="ECO:0000313" key="2">
    <source>
        <dbReference type="Proteomes" id="UP000664628"/>
    </source>
</evidence>
<keyword evidence="2" id="KW-1185">Reference proteome</keyword>
<evidence type="ECO:0000313" key="1">
    <source>
        <dbReference type="EMBL" id="MBO0947513.1"/>
    </source>
</evidence>